<proteinExistence type="predicted"/>
<keyword evidence="1" id="KW-1133">Transmembrane helix</keyword>
<feature type="transmembrane region" description="Helical" evidence="1">
    <location>
        <begin position="54"/>
        <end position="74"/>
    </location>
</feature>
<reference evidence="2" key="1">
    <citation type="submission" date="2021-01" db="EMBL/GenBank/DDBJ databases">
        <title>Whole genome shotgun sequence of Actinoplanes siamensis NBRC 109076.</title>
        <authorList>
            <person name="Komaki H."/>
            <person name="Tamura T."/>
        </authorList>
    </citation>
    <scope>NUCLEOTIDE SEQUENCE</scope>
    <source>
        <strain evidence="2">NBRC 109076</strain>
    </source>
</reference>
<accession>A0A919NA93</accession>
<dbReference type="RefSeq" id="WP_203682493.1">
    <property type="nucleotide sequence ID" value="NZ_BOMW01000044.1"/>
</dbReference>
<dbReference type="Pfam" id="PF08592">
    <property type="entry name" value="Anthrone_oxy"/>
    <property type="match status" value="1"/>
</dbReference>
<name>A0A919NA93_9ACTN</name>
<gene>
    <name evidence="2" type="ORF">Asi03nite_46170</name>
</gene>
<feature type="transmembrane region" description="Helical" evidence="1">
    <location>
        <begin position="6"/>
        <end position="33"/>
    </location>
</feature>
<dbReference type="EMBL" id="BOMW01000044">
    <property type="protein sequence ID" value="GIF07079.1"/>
    <property type="molecule type" value="Genomic_DNA"/>
</dbReference>
<protein>
    <recommendedName>
        <fullName evidence="4">DUF1772 domain-containing protein</fullName>
    </recommendedName>
</protein>
<evidence type="ECO:0008006" key="4">
    <source>
        <dbReference type="Google" id="ProtNLM"/>
    </source>
</evidence>
<comment type="caution">
    <text evidence="2">The sequence shown here is derived from an EMBL/GenBank/DDBJ whole genome shotgun (WGS) entry which is preliminary data.</text>
</comment>
<keyword evidence="3" id="KW-1185">Reference proteome</keyword>
<keyword evidence="1" id="KW-0812">Transmembrane</keyword>
<feature type="transmembrane region" description="Helical" evidence="1">
    <location>
        <begin position="130"/>
        <end position="147"/>
    </location>
</feature>
<evidence type="ECO:0000256" key="1">
    <source>
        <dbReference type="SAM" id="Phobius"/>
    </source>
</evidence>
<organism evidence="2 3">
    <name type="scientific">Actinoplanes siamensis</name>
    <dbReference type="NCBI Taxonomy" id="1223317"/>
    <lineage>
        <taxon>Bacteria</taxon>
        <taxon>Bacillati</taxon>
        <taxon>Actinomycetota</taxon>
        <taxon>Actinomycetes</taxon>
        <taxon>Micromonosporales</taxon>
        <taxon>Micromonosporaceae</taxon>
        <taxon>Actinoplanes</taxon>
    </lineage>
</organism>
<dbReference type="InterPro" id="IPR013901">
    <property type="entry name" value="Anthrone_oxy"/>
</dbReference>
<evidence type="ECO:0000313" key="3">
    <source>
        <dbReference type="Proteomes" id="UP000629619"/>
    </source>
</evidence>
<sequence length="148" mass="15845">MLQQTLGVLAVVGSGLVAGVLFAVALSVLPGLFAMPPDRYVYAHRLIGRNWDPTMPVVVLTSAVLDIVLAVVAGGPTRQLFAGCALLLVGVSVVSHFCNVPLNRRVKALDPDRLPGDWQDPRPLWRRWHLLRTGLALLALLGNAVALA</sequence>
<dbReference type="Proteomes" id="UP000629619">
    <property type="component" value="Unassembled WGS sequence"/>
</dbReference>
<evidence type="ECO:0000313" key="2">
    <source>
        <dbReference type="EMBL" id="GIF07079.1"/>
    </source>
</evidence>
<dbReference type="AlphaFoldDB" id="A0A919NA93"/>
<feature type="transmembrane region" description="Helical" evidence="1">
    <location>
        <begin position="80"/>
        <end position="98"/>
    </location>
</feature>
<keyword evidence="1" id="KW-0472">Membrane</keyword>